<feature type="binding site" evidence="16">
    <location>
        <begin position="343"/>
        <end position="352"/>
    </location>
    <ligand>
        <name>S-adenosyl-L-methionine</name>
        <dbReference type="ChEBI" id="CHEBI:59789"/>
    </ligand>
</feature>
<proteinExistence type="inferred from homology"/>
<reference evidence="19" key="1">
    <citation type="journal article" date="2020" name="Stud. Mycol.">
        <title>101 Dothideomycetes genomes: a test case for predicting lifestyles and emergence of pathogens.</title>
        <authorList>
            <person name="Haridas S."/>
            <person name="Albert R."/>
            <person name="Binder M."/>
            <person name="Bloem J."/>
            <person name="Labutti K."/>
            <person name="Salamov A."/>
            <person name="Andreopoulos B."/>
            <person name="Baker S."/>
            <person name="Barry K."/>
            <person name="Bills G."/>
            <person name="Bluhm B."/>
            <person name="Cannon C."/>
            <person name="Castanera R."/>
            <person name="Culley D."/>
            <person name="Daum C."/>
            <person name="Ezra D."/>
            <person name="Gonzalez J."/>
            <person name="Henrissat B."/>
            <person name="Kuo A."/>
            <person name="Liang C."/>
            <person name="Lipzen A."/>
            <person name="Lutzoni F."/>
            <person name="Magnuson J."/>
            <person name="Mondo S."/>
            <person name="Nolan M."/>
            <person name="Ohm R."/>
            <person name="Pangilinan J."/>
            <person name="Park H.-J."/>
            <person name="Ramirez L."/>
            <person name="Alfaro M."/>
            <person name="Sun H."/>
            <person name="Tritt A."/>
            <person name="Yoshinaga Y."/>
            <person name="Zwiers L.-H."/>
            <person name="Turgeon B."/>
            <person name="Goodwin S."/>
            <person name="Spatafora J."/>
            <person name="Crous P."/>
            <person name="Grigoriev I."/>
        </authorList>
    </citation>
    <scope>NUCLEOTIDE SEQUENCE</scope>
    <source>
        <strain evidence="19">CBS 101060</strain>
    </source>
</reference>
<evidence type="ECO:0000256" key="4">
    <source>
        <dbReference type="ARBA" id="ARBA00020987"/>
    </source>
</evidence>
<comment type="function">
    <text evidence="1 15">Histone methyltransferase that specifically trimethylates histone H3 to form H3K79me3. This methylation is required for telomere silencing and for the pachytene checkpoint during the meiotic cell cycle by allowing the recruitment of RAD9 to double strand breaks. Nucleosomes are preferred as substrate compared to free histone.</text>
</comment>
<dbReference type="GO" id="GO:0042393">
    <property type="term" value="F:histone binding"/>
    <property type="evidence" value="ECO:0007669"/>
    <property type="project" value="InterPro"/>
</dbReference>
<keyword evidence="12 15" id="KW-0539">Nucleus</keyword>
<dbReference type="FunFam" id="3.40.50.150:FF:000033">
    <property type="entry name" value="Histone-lysine N-methyltransferase, H3 lysine-79 specific"/>
    <property type="match status" value="1"/>
</dbReference>
<dbReference type="InterPro" id="IPR025789">
    <property type="entry name" value="DOT1_dom"/>
</dbReference>
<dbReference type="GO" id="GO:0140956">
    <property type="term" value="F:histone H3K79 trimethyltransferase activity"/>
    <property type="evidence" value="ECO:0007669"/>
    <property type="project" value="UniProtKB-EC"/>
</dbReference>
<evidence type="ECO:0000256" key="11">
    <source>
        <dbReference type="ARBA" id="ARBA00023163"/>
    </source>
</evidence>
<evidence type="ECO:0000256" key="2">
    <source>
        <dbReference type="ARBA" id="ARBA00004123"/>
    </source>
</evidence>
<dbReference type="GO" id="GO:0000786">
    <property type="term" value="C:nucleosome"/>
    <property type="evidence" value="ECO:0007669"/>
    <property type="project" value="InterPro"/>
</dbReference>
<evidence type="ECO:0000256" key="17">
    <source>
        <dbReference type="SAM" id="MobiDB-lite"/>
    </source>
</evidence>
<evidence type="ECO:0000256" key="8">
    <source>
        <dbReference type="ARBA" id="ARBA00022737"/>
    </source>
</evidence>
<comment type="catalytic activity">
    <reaction evidence="14 15">
        <text>L-lysyl(79)-[histone H3] + 3 S-adenosyl-L-methionine = N(6),N(6),N(6)-trimethyl-L-lysyl(79)-[histone H3] + 3 S-adenosyl-L-homocysteine + 3 H(+)</text>
        <dbReference type="Rhea" id="RHEA:60328"/>
        <dbReference type="Rhea" id="RHEA-COMP:15549"/>
        <dbReference type="Rhea" id="RHEA-COMP:15552"/>
        <dbReference type="ChEBI" id="CHEBI:15378"/>
        <dbReference type="ChEBI" id="CHEBI:29969"/>
        <dbReference type="ChEBI" id="CHEBI:57856"/>
        <dbReference type="ChEBI" id="CHEBI:59789"/>
        <dbReference type="ChEBI" id="CHEBI:61961"/>
        <dbReference type="EC" id="2.1.1.360"/>
    </reaction>
</comment>
<dbReference type="PROSITE" id="PS51569">
    <property type="entry name" value="DOT1"/>
    <property type="match status" value="1"/>
</dbReference>
<feature type="binding site" evidence="16">
    <location>
        <begin position="320"/>
        <end position="323"/>
    </location>
    <ligand>
        <name>S-adenosyl-L-methionine</name>
        <dbReference type="ChEBI" id="CHEBI:59789"/>
    </ligand>
</feature>
<feature type="binding site" evidence="16">
    <location>
        <begin position="405"/>
        <end position="406"/>
    </location>
    <ligand>
        <name>S-adenosyl-L-methionine</name>
        <dbReference type="ChEBI" id="CHEBI:59789"/>
    </ligand>
</feature>
<dbReference type="PIRSF" id="PIRSF017570">
    <property type="entry name" value="Histone_H3-K79_MeTrfase"/>
    <property type="match status" value="1"/>
</dbReference>
<dbReference type="EMBL" id="MU006097">
    <property type="protein sequence ID" value="KAF2838145.1"/>
    <property type="molecule type" value="Genomic_DNA"/>
</dbReference>
<feature type="region of interest" description="Disordered" evidence="17">
    <location>
        <begin position="19"/>
        <end position="133"/>
    </location>
</feature>
<keyword evidence="9 15" id="KW-0156">Chromatin regulator</keyword>
<dbReference type="Gene3D" id="3.40.50.150">
    <property type="entry name" value="Vaccinia Virus protein VP39"/>
    <property type="match status" value="1"/>
</dbReference>
<sequence length="521" mass="57951">MFGPFGNFPIKKPEIRTVTLKKKITVPVSRNKPADAKSARAKSHATSSLRKSSAPASLQLVKNGTDSRSSSPLKRSADSTLSLAGSSKKRKASAPVVQKFSDSEDTSESDDADLSPERVRVKSSTDSLPPDVGREIWTINKNKEANAKEEDDTGLIHGKRLVKRDKDAAYKSAFPSEENIATLELRYPGSAKPERFSLVEPVEHDGYKPLEDILETIERVLTHYFPASLSSRYLDDSTGIVRRLKRAIHHRDLPKFRAVLTEYDTLIRNSLSSSITTHLTSQHHLPLPLIERILSQIYARTVSPQVSLLRDYENGTDNVYGELLPRFSHQIFAVTGLNSSHTFVDLGSGVGNVVLQAALETGAESWGIEMMPNPCKLGEAQAAEFPLRCRKWGIRPGKVTLVQGDFLTSPAIDTVLRRADVVLVNNQAFLPTLNDKLIMKFLDLKDGCRIVSLKSFVDEGHRIQARNIEDPRNVLTNVKRLEYWSGSVSWTDQGGSYFVAVKDSSMVREATERMRKRARAS</sequence>
<feature type="domain" description="DOT1" evidence="18">
    <location>
        <begin position="194"/>
        <end position="515"/>
    </location>
</feature>
<evidence type="ECO:0000256" key="13">
    <source>
        <dbReference type="ARBA" id="ARBA00029821"/>
    </source>
</evidence>
<dbReference type="InterPro" id="IPR021162">
    <property type="entry name" value="Dot1"/>
</dbReference>
<dbReference type="SUPFAM" id="SSF53335">
    <property type="entry name" value="S-adenosyl-L-methionine-dependent methyltransferases"/>
    <property type="match status" value="1"/>
</dbReference>
<dbReference type="Proteomes" id="UP000799429">
    <property type="component" value="Unassembled WGS sequence"/>
</dbReference>
<dbReference type="Gene3D" id="1.10.260.170">
    <property type="match status" value="1"/>
</dbReference>
<comment type="similarity">
    <text evidence="15">Belongs to the class I-like SAM-binding methyltransferase superfamily. DOT1 family.</text>
</comment>
<dbReference type="GO" id="GO:0000077">
    <property type="term" value="P:DNA damage checkpoint signaling"/>
    <property type="evidence" value="ECO:0007669"/>
    <property type="project" value="InterPro"/>
</dbReference>
<dbReference type="GO" id="GO:0005634">
    <property type="term" value="C:nucleus"/>
    <property type="evidence" value="ECO:0007669"/>
    <property type="project" value="UniProtKB-SubCell"/>
</dbReference>
<dbReference type="PANTHER" id="PTHR21451">
    <property type="entry name" value="HISTONE H3 METHYLTRANSFERASE"/>
    <property type="match status" value="1"/>
</dbReference>
<dbReference type="GO" id="GO:0032259">
    <property type="term" value="P:methylation"/>
    <property type="evidence" value="ECO:0007669"/>
    <property type="project" value="UniProtKB-KW"/>
</dbReference>
<dbReference type="Pfam" id="PF08123">
    <property type="entry name" value="DOT1"/>
    <property type="match status" value="1"/>
</dbReference>
<dbReference type="GO" id="GO:0000781">
    <property type="term" value="C:chromosome, telomeric region"/>
    <property type="evidence" value="ECO:0007669"/>
    <property type="project" value="GOC"/>
</dbReference>
<evidence type="ECO:0000256" key="15">
    <source>
        <dbReference type="PIRNR" id="PIRNR017570"/>
    </source>
</evidence>
<evidence type="ECO:0000256" key="9">
    <source>
        <dbReference type="ARBA" id="ARBA00022853"/>
    </source>
</evidence>
<accession>A0A9P4SAG0</accession>
<comment type="caution">
    <text evidence="19">The sequence shown here is derived from an EMBL/GenBank/DDBJ whole genome shotgun (WGS) entry which is preliminary data.</text>
</comment>
<dbReference type="InterPro" id="IPR029063">
    <property type="entry name" value="SAM-dependent_MTases_sf"/>
</dbReference>
<keyword evidence="8" id="KW-0677">Repeat</keyword>
<evidence type="ECO:0000256" key="14">
    <source>
        <dbReference type="ARBA" id="ARBA00047770"/>
    </source>
</evidence>
<keyword evidence="10 15" id="KW-0805">Transcription regulation</keyword>
<evidence type="ECO:0000256" key="3">
    <source>
        <dbReference type="ARBA" id="ARBA00012190"/>
    </source>
</evidence>
<organism evidence="19 20">
    <name type="scientific">Patellaria atrata CBS 101060</name>
    <dbReference type="NCBI Taxonomy" id="1346257"/>
    <lineage>
        <taxon>Eukaryota</taxon>
        <taxon>Fungi</taxon>
        <taxon>Dikarya</taxon>
        <taxon>Ascomycota</taxon>
        <taxon>Pezizomycotina</taxon>
        <taxon>Dothideomycetes</taxon>
        <taxon>Dothideomycetes incertae sedis</taxon>
        <taxon>Patellariales</taxon>
        <taxon>Patellariaceae</taxon>
        <taxon>Patellaria</taxon>
    </lineage>
</organism>
<dbReference type="GO" id="GO:0031509">
    <property type="term" value="P:subtelomeric heterochromatin formation"/>
    <property type="evidence" value="ECO:0007669"/>
    <property type="project" value="InterPro"/>
</dbReference>
<evidence type="ECO:0000259" key="18">
    <source>
        <dbReference type="PROSITE" id="PS51569"/>
    </source>
</evidence>
<dbReference type="GO" id="GO:0006281">
    <property type="term" value="P:DNA repair"/>
    <property type="evidence" value="ECO:0007669"/>
    <property type="project" value="InterPro"/>
</dbReference>
<feature type="compositionally biased region" description="Acidic residues" evidence="17">
    <location>
        <begin position="103"/>
        <end position="114"/>
    </location>
</feature>
<feature type="compositionally biased region" description="Polar residues" evidence="17">
    <location>
        <begin position="44"/>
        <end position="85"/>
    </location>
</feature>
<dbReference type="OrthoDB" id="443402at2759"/>
<keyword evidence="6 15" id="KW-0808">Transferase</keyword>
<dbReference type="PANTHER" id="PTHR21451:SF0">
    <property type="entry name" value="HISTONE-LYSINE N-METHYLTRANSFERASE, H3 LYSINE-79 SPECIFIC"/>
    <property type="match status" value="1"/>
</dbReference>
<keyword evidence="11 15" id="KW-0804">Transcription</keyword>
<protein>
    <recommendedName>
        <fullName evidence="4 15">Histone-lysine N-methyltransferase, H3 lysine-79 specific</fullName>
        <ecNumber evidence="3 15">2.1.1.360</ecNumber>
    </recommendedName>
    <alternativeName>
        <fullName evidence="13 15">Histone H3-K79 methyltransferase</fullName>
    </alternativeName>
</protein>
<dbReference type="AlphaFoldDB" id="A0A9P4SAG0"/>
<dbReference type="CDD" id="cd02440">
    <property type="entry name" value="AdoMet_MTases"/>
    <property type="match status" value="1"/>
</dbReference>
<dbReference type="InterPro" id="IPR030445">
    <property type="entry name" value="H3-K79_meTrfase"/>
</dbReference>
<feature type="binding site" evidence="16">
    <location>
        <position position="369"/>
    </location>
    <ligand>
        <name>S-adenosyl-L-methionine</name>
        <dbReference type="ChEBI" id="CHEBI:59789"/>
    </ligand>
</feature>
<keyword evidence="7 15" id="KW-0949">S-adenosyl-L-methionine</keyword>
<evidence type="ECO:0000256" key="7">
    <source>
        <dbReference type="ARBA" id="ARBA00022691"/>
    </source>
</evidence>
<name>A0A9P4SAG0_9PEZI</name>
<gene>
    <name evidence="19" type="ORF">M501DRAFT_1005007</name>
</gene>
<evidence type="ECO:0000313" key="19">
    <source>
        <dbReference type="EMBL" id="KAF2838145.1"/>
    </source>
</evidence>
<evidence type="ECO:0000256" key="12">
    <source>
        <dbReference type="ARBA" id="ARBA00023242"/>
    </source>
</evidence>
<evidence type="ECO:0000256" key="6">
    <source>
        <dbReference type="ARBA" id="ARBA00022679"/>
    </source>
</evidence>
<comment type="subcellular location">
    <subcellularLocation>
        <location evidence="2 15">Nucleus</location>
    </subcellularLocation>
</comment>
<evidence type="ECO:0000313" key="20">
    <source>
        <dbReference type="Proteomes" id="UP000799429"/>
    </source>
</evidence>
<dbReference type="EC" id="2.1.1.360" evidence="3 15"/>
<evidence type="ECO:0000256" key="1">
    <source>
        <dbReference type="ARBA" id="ARBA00003482"/>
    </source>
</evidence>
<keyword evidence="5 15" id="KW-0489">Methyltransferase</keyword>
<keyword evidence="20" id="KW-1185">Reference proteome</keyword>
<evidence type="ECO:0000256" key="10">
    <source>
        <dbReference type="ARBA" id="ARBA00023015"/>
    </source>
</evidence>
<evidence type="ECO:0000256" key="16">
    <source>
        <dbReference type="PIRSR" id="PIRSR017570-1"/>
    </source>
</evidence>
<evidence type="ECO:0000256" key="5">
    <source>
        <dbReference type="ARBA" id="ARBA00022603"/>
    </source>
</evidence>